<name>A0A7X2S5B3_9BACI</name>
<keyword evidence="2" id="KW-0813">Transport</keyword>
<dbReference type="PANTHER" id="PTHR32024:SF1">
    <property type="entry name" value="KTR SYSTEM POTASSIUM UPTAKE PROTEIN B"/>
    <property type="match status" value="1"/>
</dbReference>
<feature type="transmembrane region" description="Helical" evidence="10">
    <location>
        <begin position="403"/>
        <end position="423"/>
    </location>
</feature>
<dbReference type="AlphaFoldDB" id="A0A7X2S5B3"/>
<feature type="transmembrane region" description="Helical" evidence="10">
    <location>
        <begin position="289"/>
        <end position="322"/>
    </location>
</feature>
<keyword evidence="5 10" id="KW-0812">Transmembrane</keyword>
<evidence type="ECO:0000256" key="8">
    <source>
        <dbReference type="ARBA" id="ARBA00023065"/>
    </source>
</evidence>
<dbReference type="InterPro" id="IPR003445">
    <property type="entry name" value="Cat_transpt"/>
</dbReference>
<feature type="transmembrane region" description="Helical" evidence="10">
    <location>
        <begin position="223"/>
        <end position="244"/>
    </location>
</feature>
<dbReference type="RefSeq" id="WP_155112434.1">
    <property type="nucleotide sequence ID" value="NZ_WMIB01000009.1"/>
</dbReference>
<dbReference type="NCBIfam" id="TIGR00933">
    <property type="entry name" value="2a38"/>
    <property type="match status" value="1"/>
</dbReference>
<keyword evidence="12" id="KW-1185">Reference proteome</keyword>
<keyword evidence="4" id="KW-0633">Potassium transport</keyword>
<evidence type="ECO:0000256" key="7">
    <source>
        <dbReference type="ARBA" id="ARBA00022989"/>
    </source>
</evidence>
<evidence type="ECO:0000256" key="5">
    <source>
        <dbReference type="ARBA" id="ARBA00022692"/>
    </source>
</evidence>
<evidence type="ECO:0000256" key="10">
    <source>
        <dbReference type="SAM" id="Phobius"/>
    </source>
</evidence>
<dbReference type="EMBL" id="WMIB01000009">
    <property type="protein sequence ID" value="MTH53914.1"/>
    <property type="molecule type" value="Genomic_DNA"/>
</dbReference>
<feature type="transmembrane region" description="Helical" evidence="10">
    <location>
        <begin position="342"/>
        <end position="363"/>
    </location>
</feature>
<dbReference type="GO" id="GO:0005886">
    <property type="term" value="C:plasma membrane"/>
    <property type="evidence" value="ECO:0007669"/>
    <property type="project" value="UniProtKB-SubCell"/>
</dbReference>
<accession>A0A7X2S5B3</accession>
<dbReference type="Pfam" id="PF02386">
    <property type="entry name" value="TrkH"/>
    <property type="match status" value="1"/>
</dbReference>
<keyword evidence="6" id="KW-0630">Potassium</keyword>
<feature type="transmembrane region" description="Helical" evidence="10">
    <location>
        <begin position="127"/>
        <end position="148"/>
    </location>
</feature>
<sequence>MKMPKVIKLKPSQLLVLTFMTGITLGTCLLKLPISTTEGISWVDALFVSASAMTVTGLSTVDPSTAFTMFGQAVIALLIQVGGLGIMSFAVLIYMMLGRKVGMKDRLIMQQALNQTNIGGVIRLVKYMFIFAFAIELAAMIFLAFVWVPEFGWVKGLFYSLFHAISAFNNAGFGLFSDNLIGYVGNPIINIVISFLFIVGGIGFTVLVDMWQKKKFRKFSLHTKIMLIATLVLNLVSMLVLFVLEYGNPGTLGSLSLGDKLWASWFQAASPRTAGFNTLDMGAMHEASLFYIIILMFIGAGSASTGGGIKLTTALVILLATVTFLKGRKEINIGRRSLDSGYIIRSLSITIVAILFVISAIFLMTITEDESFLEILFEVVSAFGTVGLSMGVTASFSSLGKLILVFIMFLGKLGPLTLIYSLATPAAKSTYRYPNEDILTG</sequence>
<dbReference type="OrthoDB" id="9810952at2"/>
<comment type="subcellular location">
    <subcellularLocation>
        <location evidence="1">Cell membrane</location>
        <topology evidence="1">Multi-pass membrane protein</topology>
    </subcellularLocation>
</comment>
<protein>
    <submittedName>
        <fullName evidence="11">Ktr system potassium transporter B</fullName>
    </submittedName>
</protein>
<feature type="transmembrane region" description="Helical" evidence="10">
    <location>
        <begin position="188"/>
        <end position="211"/>
    </location>
</feature>
<evidence type="ECO:0000256" key="3">
    <source>
        <dbReference type="ARBA" id="ARBA00022475"/>
    </source>
</evidence>
<dbReference type="PANTHER" id="PTHR32024">
    <property type="entry name" value="TRK SYSTEM POTASSIUM UPTAKE PROTEIN TRKG-RELATED"/>
    <property type="match status" value="1"/>
</dbReference>
<keyword evidence="9 10" id="KW-0472">Membrane</keyword>
<evidence type="ECO:0000256" key="4">
    <source>
        <dbReference type="ARBA" id="ARBA00022538"/>
    </source>
</evidence>
<dbReference type="Proteomes" id="UP000434639">
    <property type="component" value="Unassembled WGS sequence"/>
</dbReference>
<evidence type="ECO:0000256" key="2">
    <source>
        <dbReference type="ARBA" id="ARBA00022448"/>
    </source>
</evidence>
<feature type="transmembrane region" description="Helical" evidence="10">
    <location>
        <begin position="73"/>
        <end position="97"/>
    </location>
</feature>
<keyword evidence="8" id="KW-0406">Ion transport</keyword>
<evidence type="ECO:0000313" key="11">
    <source>
        <dbReference type="EMBL" id="MTH53914.1"/>
    </source>
</evidence>
<keyword evidence="7 10" id="KW-1133">Transmembrane helix</keyword>
<reference evidence="11 12" key="1">
    <citation type="journal article" date="2017" name="Int. J. Syst. Evol. Microbiol.">
        <title>Bacillus mangrovi sp. nov., isolated from a sediment sample from a mangrove forest.</title>
        <authorList>
            <person name="Gupta V."/>
            <person name="Singh P.K."/>
            <person name="Korpole S."/>
            <person name="Tanuku N.R.S."/>
            <person name="Pinnaka A.K."/>
        </authorList>
    </citation>
    <scope>NUCLEOTIDE SEQUENCE [LARGE SCALE GENOMIC DNA]</scope>
    <source>
        <strain evidence="11 12">KCTC 33872</strain>
    </source>
</reference>
<evidence type="ECO:0000256" key="6">
    <source>
        <dbReference type="ARBA" id="ARBA00022958"/>
    </source>
</evidence>
<feature type="transmembrane region" description="Helical" evidence="10">
    <location>
        <begin position="40"/>
        <end position="61"/>
    </location>
</feature>
<dbReference type="GO" id="GO:0015379">
    <property type="term" value="F:potassium:chloride symporter activity"/>
    <property type="evidence" value="ECO:0007669"/>
    <property type="project" value="InterPro"/>
</dbReference>
<organism evidence="11 12">
    <name type="scientific">Metabacillus mangrovi</name>
    <dbReference type="NCBI Taxonomy" id="1491830"/>
    <lineage>
        <taxon>Bacteria</taxon>
        <taxon>Bacillati</taxon>
        <taxon>Bacillota</taxon>
        <taxon>Bacilli</taxon>
        <taxon>Bacillales</taxon>
        <taxon>Bacillaceae</taxon>
        <taxon>Metabacillus</taxon>
    </lineage>
</organism>
<evidence type="ECO:0000313" key="12">
    <source>
        <dbReference type="Proteomes" id="UP000434639"/>
    </source>
</evidence>
<dbReference type="InterPro" id="IPR004772">
    <property type="entry name" value="TrkH"/>
</dbReference>
<evidence type="ECO:0000256" key="1">
    <source>
        <dbReference type="ARBA" id="ARBA00004651"/>
    </source>
</evidence>
<evidence type="ECO:0000256" key="9">
    <source>
        <dbReference type="ARBA" id="ARBA00023136"/>
    </source>
</evidence>
<keyword evidence="3" id="KW-1003">Cell membrane</keyword>
<comment type="caution">
    <text evidence="11">The sequence shown here is derived from an EMBL/GenBank/DDBJ whole genome shotgun (WGS) entry which is preliminary data.</text>
</comment>
<proteinExistence type="predicted"/>
<gene>
    <name evidence="11" type="ORF">GKZ89_10905</name>
</gene>
<feature type="transmembrane region" description="Helical" evidence="10">
    <location>
        <begin position="375"/>
        <end position="396"/>
    </location>
</feature>